<dbReference type="AlphaFoldDB" id="A0A6J7BK89"/>
<dbReference type="EMBL" id="CAFBAA010000059">
    <property type="protein sequence ID" value="CAB4845381.1"/>
    <property type="molecule type" value="Genomic_DNA"/>
</dbReference>
<accession>A0A6J7BK89</accession>
<gene>
    <name evidence="1" type="ORF">UFOPK3266_01577</name>
</gene>
<reference evidence="1" key="1">
    <citation type="submission" date="2020-05" db="EMBL/GenBank/DDBJ databases">
        <authorList>
            <person name="Chiriac C."/>
            <person name="Salcher M."/>
            <person name="Ghai R."/>
            <person name="Kavagutti S V."/>
        </authorList>
    </citation>
    <scope>NUCLEOTIDE SEQUENCE</scope>
</reference>
<proteinExistence type="predicted"/>
<sequence>MVQSPLVGEATVVVSTSMPVIVPVGTTHVKVAVDEVTALVESDVTGANPVPPTASVAATVGYP</sequence>
<organism evidence="1">
    <name type="scientific">freshwater metagenome</name>
    <dbReference type="NCBI Taxonomy" id="449393"/>
    <lineage>
        <taxon>unclassified sequences</taxon>
        <taxon>metagenomes</taxon>
        <taxon>ecological metagenomes</taxon>
    </lineage>
</organism>
<protein>
    <submittedName>
        <fullName evidence="1">Unannotated protein</fullName>
    </submittedName>
</protein>
<evidence type="ECO:0000313" key="1">
    <source>
        <dbReference type="EMBL" id="CAB4845381.1"/>
    </source>
</evidence>
<name>A0A6J7BK89_9ZZZZ</name>